<feature type="compositionally biased region" description="Low complexity" evidence="1">
    <location>
        <begin position="345"/>
        <end position="364"/>
    </location>
</feature>
<sequence>MGSVPGSLFGHQPKTTVQQICIDQNSGQIRKLGEGQPIAIRRRLNSALESVGGKIRSAAFRRRTLSSNNRRGSTSFQQKVQQTEQLNALKMRFSEGESEKQNKIGQINNNNEHIKTSLENKNLIKIKKTSREEENVNIFNKLIENQSENKLNFDSSICSEQTTTIFGRHKEEEFNNISSYNLNSKEEKNNCGDDINDDVEILIDIKNEENEISNSALADTFYIEKRELNLEENHQSQQQQQHPPNQQQSQTSSPPSLSPLRTRLWTAPIETSNKRIQQKQPCKAVFRSAQRRSATGIRRADKHLEEPALLVDLEGICLDEKCLNNLIDKDENLENSKEERKTFETSNLSSSSLTTARRLSNTSSENTKGEKKNSAMSKDSGIDF</sequence>
<feature type="compositionally biased region" description="Low complexity" evidence="1">
    <location>
        <begin position="235"/>
        <end position="263"/>
    </location>
</feature>
<gene>
    <name evidence="2" type="ORF">MENT_LOCUS44726</name>
</gene>
<organism evidence="2 3">
    <name type="scientific">Meloidogyne enterolobii</name>
    <name type="common">Root-knot nematode worm</name>
    <name type="synonym">Meloidogyne mayaguensis</name>
    <dbReference type="NCBI Taxonomy" id="390850"/>
    <lineage>
        <taxon>Eukaryota</taxon>
        <taxon>Metazoa</taxon>
        <taxon>Ecdysozoa</taxon>
        <taxon>Nematoda</taxon>
        <taxon>Chromadorea</taxon>
        <taxon>Rhabditida</taxon>
        <taxon>Tylenchina</taxon>
        <taxon>Tylenchomorpha</taxon>
        <taxon>Tylenchoidea</taxon>
        <taxon>Meloidogynidae</taxon>
        <taxon>Meloidogyninae</taxon>
        <taxon>Meloidogyne</taxon>
    </lineage>
</organism>
<protein>
    <submittedName>
        <fullName evidence="2">Uncharacterized protein</fullName>
    </submittedName>
</protein>
<feature type="region of interest" description="Disordered" evidence="1">
    <location>
        <begin position="335"/>
        <end position="384"/>
    </location>
</feature>
<reference evidence="2 3" key="1">
    <citation type="submission" date="2020-08" db="EMBL/GenBank/DDBJ databases">
        <authorList>
            <person name="Koutsovoulos G."/>
            <person name="Danchin GJ E."/>
        </authorList>
    </citation>
    <scope>NUCLEOTIDE SEQUENCE [LARGE SCALE GENOMIC DNA]</scope>
</reference>
<feature type="compositionally biased region" description="Polar residues" evidence="1">
    <location>
        <begin position="269"/>
        <end position="280"/>
    </location>
</feature>
<dbReference type="OrthoDB" id="5904974at2759"/>
<dbReference type="Proteomes" id="UP000580250">
    <property type="component" value="Unassembled WGS sequence"/>
</dbReference>
<dbReference type="AlphaFoldDB" id="A0A6V7WXW5"/>
<dbReference type="EMBL" id="CAJEWN010000905">
    <property type="protein sequence ID" value="CAD2191868.1"/>
    <property type="molecule type" value="Genomic_DNA"/>
</dbReference>
<feature type="region of interest" description="Disordered" evidence="1">
    <location>
        <begin position="231"/>
        <end position="298"/>
    </location>
</feature>
<comment type="caution">
    <text evidence="2">The sequence shown here is derived from an EMBL/GenBank/DDBJ whole genome shotgun (WGS) entry which is preliminary data.</text>
</comment>
<evidence type="ECO:0000256" key="1">
    <source>
        <dbReference type="SAM" id="MobiDB-lite"/>
    </source>
</evidence>
<evidence type="ECO:0000313" key="3">
    <source>
        <dbReference type="Proteomes" id="UP000580250"/>
    </source>
</evidence>
<name>A0A6V7WXW5_MELEN</name>
<proteinExistence type="predicted"/>
<evidence type="ECO:0000313" key="2">
    <source>
        <dbReference type="EMBL" id="CAD2191868.1"/>
    </source>
</evidence>
<accession>A0A6V7WXW5</accession>